<proteinExistence type="predicted"/>
<sequence length="214" mass="23573">MSAPSWRCGWVALGRCVAAWVHGQPLPHSIFSPPQTTTTRRYFPIPPSPPSKHLTSSHHPSRLCNNSPTHTFFLNYSPLLKKVVSLWLWLWWLLYQCPFFAFCRKDQPRKSIRDAAEKKRTGKSFPSFPALLVSSAQAVNPLPSSACNSLKSISASAPALSDVAALSDTTPSSLISTPTSELEATLSSCSPSILLVAESYIDDDRGKDLFFIPQ</sequence>
<feature type="signal peptide" evidence="1">
    <location>
        <begin position="1"/>
        <end position="23"/>
    </location>
</feature>
<protein>
    <submittedName>
        <fullName evidence="2">Uncharacterized protein</fullName>
    </submittedName>
</protein>
<dbReference type="AlphaFoldDB" id="A0A5N6VKR0"/>
<evidence type="ECO:0000313" key="2">
    <source>
        <dbReference type="EMBL" id="KAE8308982.1"/>
    </source>
</evidence>
<name>A0A5N6VKR0_9EURO</name>
<reference evidence="3" key="1">
    <citation type="submission" date="2019-04" db="EMBL/GenBank/DDBJ databases">
        <title>Friends and foes A comparative genomics studyof 23 Aspergillus species from section Flavi.</title>
        <authorList>
            <consortium name="DOE Joint Genome Institute"/>
            <person name="Kjaerbolling I."/>
            <person name="Vesth T."/>
            <person name="Frisvad J.C."/>
            <person name="Nybo J.L."/>
            <person name="Theobald S."/>
            <person name="Kildgaard S."/>
            <person name="Isbrandt T."/>
            <person name="Kuo A."/>
            <person name="Sato A."/>
            <person name="Lyhne E.K."/>
            <person name="Kogle M.E."/>
            <person name="Wiebenga A."/>
            <person name="Kun R.S."/>
            <person name="Lubbers R.J."/>
            <person name="Makela M.R."/>
            <person name="Barry K."/>
            <person name="Chovatia M."/>
            <person name="Clum A."/>
            <person name="Daum C."/>
            <person name="Haridas S."/>
            <person name="He G."/>
            <person name="LaButti K."/>
            <person name="Lipzen A."/>
            <person name="Mondo S."/>
            <person name="Riley R."/>
            <person name="Salamov A."/>
            <person name="Simmons B.A."/>
            <person name="Magnuson J.K."/>
            <person name="Henrissat B."/>
            <person name="Mortensen U.H."/>
            <person name="Larsen T.O."/>
            <person name="Devries R.P."/>
            <person name="Grigoriev I.V."/>
            <person name="Machida M."/>
            <person name="Baker S.E."/>
            <person name="Andersen M.R."/>
        </authorList>
    </citation>
    <scope>NUCLEOTIDE SEQUENCE [LARGE SCALE GENOMIC DNA]</scope>
    <source>
        <strain evidence="3">CBS 130015</strain>
    </source>
</reference>
<evidence type="ECO:0000313" key="3">
    <source>
        <dbReference type="Proteomes" id="UP000325433"/>
    </source>
</evidence>
<dbReference type="Proteomes" id="UP000325433">
    <property type="component" value="Unassembled WGS sequence"/>
</dbReference>
<keyword evidence="3" id="KW-1185">Reference proteome</keyword>
<accession>A0A5N6VKR0</accession>
<dbReference type="EMBL" id="ML738374">
    <property type="protein sequence ID" value="KAE8308982.1"/>
    <property type="molecule type" value="Genomic_DNA"/>
</dbReference>
<evidence type="ECO:0000256" key="1">
    <source>
        <dbReference type="SAM" id="SignalP"/>
    </source>
</evidence>
<gene>
    <name evidence="2" type="ORF">BDV41DRAFT_463880</name>
</gene>
<feature type="chain" id="PRO_5024832253" evidence="1">
    <location>
        <begin position="24"/>
        <end position="214"/>
    </location>
</feature>
<keyword evidence="1" id="KW-0732">Signal</keyword>
<organism evidence="2 3">
    <name type="scientific">Aspergillus transmontanensis</name>
    <dbReference type="NCBI Taxonomy" id="1034304"/>
    <lineage>
        <taxon>Eukaryota</taxon>
        <taxon>Fungi</taxon>
        <taxon>Dikarya</taxon>
        <taxon>Ascomycota</taxon>
        <taxon>Pezizomycotina</taxon>
        <taxon>Eurotiomycetes</taxon>
        <taxon>Eurotiomycetidae</taxon>
        <taxon>Eurotiales</taxon>
        <taxon>Aspergillaceae</taxon>
        <taxon>Aspergillus</taxon>
        <taxon>Aspergillus subgen. Circumdati</taxon>
    </lineage>
</organism>